<evidence type="ECO:0000313" key="9">
    <source>
        <dbReference type="Proteomes" id="UP000247810"/>
    </source>
</evidence>
<dbReference type="PANTHER" id="PTHR45649">
    <property type="entry name" value="AMINO-ACID PERMEASE BAT1"/>
    <property type="match status" value="1"/>
</dbReference>
<dbReference type="Pfam" id="PF13520">
    <property type="entry name" value="AA_permease_2"/>
    <property type="match status" value="1"/>
</dbReference>
<keyword evidence="5 7" id="KW-0472">Membrane</keyword>
<dbReference type="AlphaFoldDB" id="A0A319DMK8"/>
<dbReference type="Gene3D" id="1.20.1740.10">
    <property type="entry name" value="Amino acid/polyamine transporter I"/>
    <property type="match status" value="1"/>
</dbReference>
<feature type="transmembrane region" description="Helical" evidence="7">
    <location>
        <begin position="394"/>
        <end position="418"/>
    </location>
</feature>
<keyword evidence="4 7" id="KW-1133">Transmembrane helix</keyword>
<evidence type="ECO:0000313" key="8">
    <source>
        <dbReference type="EMBL" id="PYH89328.1"/>
    </source>
</evidence>
<gene>
    <name evidence="8" type="ORF">BO71DRAFT_336959</name>
</gene>
<evidence type="ECO:0000256" key="4">
    <source>
        <dbReference type="ARBA" id="ARBA00022989"/>
    </source>
</evidence>
<feature type="transmembrane region" description="Helical" evidence="7">
    <location>
        <begin position="214"/>
        <end position="234"/>
    </location>
</feature>
<dbReference type="PIRSF" id="PIRSF006060">
    <property type="entry name" value="AA_transporter"/>
    <property type="match status" value="1"/>
</dbReference>
<dbReference type="VEuPathDB" id="FungiDB:BO71DRAFT_336959"/>
<keyword evidence="9" id="KW-1185">Reference proteome</keyword>
<feature type="transmembrane region" description="Helical" evidence="7">
    <location>
        <begin position="161"/>
        <end position="181"/>
    </location>
</feature>
<feature type="region of interest" description="Disordered" evidence="6">
    <location>
        <begin position="1"/>
        <end position="22"/>
    </location>
</feature>
<feature type="transmembrane region" description="Helical" evidence="7">
    <location>
        <begin position="368"/>
        <end position="388"/>
    </location>
</feature>
<name>A0A319DMK8_9EURO</name>
<evidence type="ECO:0000256" key="1">
    <source>
        <dbReference type="ARBA" id="ARBA00004141"/>
    </source>
</evidence>
<organism evidence="8 9">
    <name type="scientific">Aspergillus ellipticus CBS 707.79</name>
    <dbReference type="NCBI Taxonomy" id="1448320"/>
    <lineage>
        <taxon>Eukaryota</taxon>
        <taxon>Fungi</taxon>
        <taxon>Dikarya</taxon>
        <taxon>Ascomycota</taxon>
        <taxon>Pezizomycotina</taxon>
        <taxon>Eurotiomycetes</taxon>
        <taxon>Eurotiomycetidae</taxon>
        <taxon>Eurotiales</taxon>
        <taxon>Aspergillaceae</taxon>
        <taxon>Aspergillus</taxon>
        <taxon>Aspergillus subgen. Circumdati</taxon>
    </lineage>
</organism>
<dbReference type="GO" id="GO:0016020">
    <property type="term" value="C:membrane"/>
    <property type="evidence" value="ECO:0007669"/>
    <property type="project" value="UniProtKB-SubCell"/>
</dbReference>
<comment type="subcellular location">
    <subcellularLocation>
        <location evidence="1">Membrane</location>
        <topology evidence="1">Multi-pass membrane protein</topology>
    </subcellularLocation>
</comment>
<dbReference type="InterPro" id="IPR002293">
    <property type="entry name" value="AA/rel_permease1"/>
</dbReference>
<dbReference type="EMBL" id="KZ826035">
    <property type="protein sequence ID" value="PYH89328.1"/>
    <property type="molecule type" value="Genomic_DNA"/>
</dbReference>
<evidence type="ECO:0000256" key="2">
    <source>
        <dbReference type="ARBA" id="ARBA00022448"/>
    </source>
</evidence>
<evidence type="ECO:0000256" key="3">
    <source>
        <dbReference type="ARBA" id="ARBA00022692"/>
    </source>
</evidence>
<feature type="transmembrane region" description="Helical" evidence="7">
    <location>
        <begin position="439"/>
        <end position="458"/>
    </location>
</feature>
<proteinExistence type="predicted"/>
<dbReference type="Proteomes" id="UP000247810">
    <property type="component" value="Unassembled WGS sequence"/>
</dbReference>
<dbReference type="STRING" id="1448320.A0A319DMK8"/>
<feature type="transmembrane region" description="Helical" evidence="7">
    <location>
        <begin position="32"/>
        <end position="54"/>
    </location>
</feature>
<reference evidence="8 9" key="1">
    <citation type="submission" date="2018-02" db="EMBL/GenBank/DDBJ databases">
        <title>The genomes of Aspergillus section Nigri reveals drivers in fungal speciation.</title>
        <authorList>
            <consortium name="DOE Joint Genome Institute"/>
            <person name="Vesth T.C."/>
            <person name="Nybo J."/>
            <person name="Theobald S."/>
            <person name="Brandl J."/>
            <person name="Frisvad J.C."/>
            <person name="Nielsen K.F."/>
            <person name="Lyhne E.K."/>
            <person name="Kogle M.E."/>
            <person name="Kuo A."/>
            <person name="Riley R."/>
            <person name="Clum A."/>
            <person name="Nolan M."/>
            <person name="Lipzen A."/>
            <person name="Salamov A."/>
            <person name="Henrissat B."/>
            <person name="Wiebenga A."/>
            <person name="De vries R.P."/>
            <person name="Grigoriev I.V."/>
            <person name="Mortensen U.H."/>
            <person name="Andersen M.R."/>
            <person name="Baker S.E."/>
        </authorList>
    </citation>
    <scope>NUCLEOTIDE SEQUENCE [LARGE SCALE GENOMIC DNA]</scope>
    <source>
        <strain evidence="8 9">CBS 707.79</strain>
    </source>
</reference>
<feature type="compositionally biased region" description="Polar residues" evidence="6">
    <location>
        <begin position="1"/>
        <end position="10"/>
    </location>
</feature>
<feature type="transmembrane region" description="Helical" evidence="7">
    <location>
        <begin position="98"/>
        <end position="118"/>
    </location>
</feature>
<feature type="transmembrane region" description="Helical" evidence="7">
    <location>
        <begin position="66"/>
        <end position="86"/>
    </location>
</feature>
<feature type="transmembrane region" description="Helical" evidence="7">
    <location>
        <begin position="187"/>
        <end position="207"/>
    </location>
</feature>
<protein>
    <submittedName>
        <fullName evidence="8">Amino acid transporter</fullName>
    </submittedName>
</protein>
<evidence type="ECO:0000256" key="6">
    <source>
        <dbReference type="SAM" id="MobiDB-lite"/>
    </source>
</evidence>
<evidence type="ECO:0000256" key="5">
    <source>
        <dbReference type="ARBA" id="ARBA00023136"/>
    </source>
</evidence>
<keyword evidence="3 7" id="KW-0812">Transmembrane</keyword>
<sequence length="518" mass="56206">MEVQELGSTRYQDRDDEDLAKHGKKQQFKRNWGFLSMLGFTTTMMCTWEAVLTANPAAMVDGGPVMPVYGYIFCWVGALVTAASLAEMASMVPTSSGQYHWVAMLAPKGHSVFLSWVTGWVDLIGWWANTASGVYFSATVLQGLLVLNYPDYVFERYQGTLLMWAALILCVMINSIGAKLLPKIEGLILILHTAGFVAILIPLVYLAPHKSPDFVFGSFINSSGWSNAGLTWLIGLMGTNLPFIGYDGPCHMAEEVVNASVIVPWCMIATIMLNGVLGFAMVLAFLFCIGDLDAALDSATGYDFIEVFFNATKSHAGTSVMTAIPIAMTVCASFGFLASSSRLTWAFARDKGLPFSDYLAHVSPKSAIPLRAVVVCAIITAITCVINIGSSAAFHAMISLTTAGLFTSYEIAIVLMLLKKLKGEPIAYGPWKMGHLGGIIVNISSICFLTITIVFSFFPEELPVTPTNMNWSVVVFFGEFFLGLGWYLARGRKAYHGPIIETGFTSVDEGSHVGSSKD</sequence>
<dbReference type="GO" id="GO:0022857">
    <property type="term" value="F:transmembrane transporter activity"/>
    <property type="evidence" value="ECO:0007669"/>
    <property type="project" value="InterPro"/>
</dbReference>
<feature type="transmembrane region" description="Helical" evidence="7">
    <location>
        <begin position="262"/>
        <end position="289"/>
    </location>
</feature>
<keyword evidence="2" id="KW-0813">Transport</keyword>
<dbReference type="OrthoDB" id="3257095at2759"/>
<accession>A0A319DMK8</accession>
<evidence type="ECO:0000256" key="7">
    <source>
        <dbReference type="SAM" id="Phobius"/>
    </source>
</evidence>
<dbReference type="PANTHER" id="PTHR45649:SF1">
    <property type="entry name" value="TRANSPORTER, PUTATIVE (EUROFUNG)-RELATED"/>
    <property type="match status" value="1"/>
</dbReference>
<feature type="transmembrane region" description="Helical" evidence="7">
    <location>
        <begin position="470"/>
        <end position="489"/>
    </location>
</feature>
<feature type="transmembrane region" description="Helical" evidence="7">
    <location>
        <begin position="124"/>
        <end position="149"/>
    </location>
</feature>